<evidence type="ECO:0000313" key="1">
    <source>
        <dbReference type="EMBL" id="VYT80208.1"/>
    </source>
</evidence>
<reference evidence="1" key="1">
    <citation type="submission" date="2019-11" db="EMBL/GenBank/DDBJ databases">
        <authorList>
            <person name="Feng L."/>
        </authorList>
    </citation>
    <scope>NUCLEOTIDE SEQUENCE</scope>
    <source>
        <strain evidence="1">SsimulansLFYP27</strain>
    </source>
</reference>
<dbReference type="NCBIfam" id="TIGR01509">
    <property type="entry name" value="HAD-SF-IA-v3"/>
    <property type="match status" value="1"/>
</dbReference>
<dbReference type="PANTHER" id="PTHR18901:SF38">
    <property type="entry name" value="PSEUDOURIDINE-5'-PHOSPHATASE"/>
    <property type="match status" value="1"/>
</dbReference>
<keyword evidence="1" id="KW-0378">Hydrolase</keyword>
<dbReference type="InterPro" id="IPR023198">
    <property type="entry name" value="PGP-like_dom2"/>
</dbReference>
<protein>
    <submittedName>
        <fullName evidence="1">Phosphorylated carbohydrates phosphatase</fullName>
        <ecNumber evidence="1">3.1.3.-</ecNumber>
    </submittedName>
</protein>
<dbReference type="PANTHER" id="PTHR18901">
    <property type="entry name" value="2-DEOXYGLUCOSE-6-PHOSPHATE PHOSPHATASE 2"/>
    <property type="match status" value="1"/>
</dbReference>
<dbReference type="SFLD" id="SFLDS00003">
    <property type="entry name" value="Haloacid_Dehalogenase"/>
    <property type="match status" value="1"/>
</dbReference>
<dbReference type="Gene3D" id="3.40.50.1000">
    <property type="entry name" value="HAD superfamily/HAD-like"/>
    <property type="match status" value="1"/>
</dbReference>
<sequence length="210" mass="23436">MRYRAVVFDFDGTIIDTEQHLFDVINQHLTAHQKNPISVDFYRQSIGGAAKGLHQYIETQIGEEATKALYDDHHQQSRHLSMIENISRLMEHLEAKHIPFAIATSSSREAIQPALQALGLTNRVAVIVGREDVEAVKPEPDLYLTAVQQLNMNPVSCLAIEDSVNGATAAERAGLGVIVNTNQMTEQMDFSNLNLEGMNLDAETIMKQYF</sequence>
<gene>
    <name evidence="1" type="ORF">SSLFYP27_00674</name>
</gene>
<dbReference type="InterPro" id="IPR006439">
    <property type="entry name" value="HAD-SF_hydro_IA"/>
</dbReference>
<dbReference type="Gene3D" id="1.10.150.240">
    <property type="entry name" value="Putative phosphatase, domain 2"/>
    <property type="match status" value="1"/>
</dbReference>
<dbReference type="RefSeq" id="WP_156666514.1">
    <property type="nucleotide sequence ID" value="NZ_CACRUO010000020.1"/>
</dbReference>
<dbReference type="AlphaFoldDB" id="A0A6N2ZQS2"/>
<dbReference type="GO" id="GO:0016787">
    <property type="term" value="F:hydrolase activity"/>
    <property type="evidence" value="ECO:0007669"/>
    <property type="project" value="UniProtKB-KW"/>
</dbReference>
<dbReference type="InterPro" id="IPR041492">
    <property type="entry name" value="HAD_2"/>
</dbReference>
<dbReference type="EMBL" id="CACRUO010000020">
    <property type="protein sequence ID" value="VYT80208.1"/>
    <property type="molecule type" value="Genomic_DNA"/>
</dbReference>
<dbReference type="InterPro" id="IPR023214">
    <property type="entry name" value="HAD_sf"/>
</dbReference>
<dbReference type="EC" id="3.1.3.-" evidence="1"/>
<dbReference type="InterPro" id="IPR036412">
    <property type="entry name" value="HAD-like_sf"/>
</dbReference>
<dbReference type="Pfam" id="PF13419">
    <property type="entry name" value="HAD_2"/>
    <property type="match status" value="1"/>
</dbReference>
<proteinExistence type="predicted"/>
<name>A0A6N2ZQS2_STASI</name>
<dbReference type="SUPFAM" id="SSF56784">
    <property type="entry name" value="HAD-like"/>
    <property type="match status" value="1"/>
</dbReference>
<dbReference type="SFLD" id="SFLDG01129">
    <property type="entry name" value="C1.5:_HAD__Beta-PGM__Phosphata"/>
    <property type="match status" value="1"/>
</dbReference>
<dbReference type="PRINTS" id="PR00413">
    <property type="entry name" value="HADHALOGNASE"/>
</dbReference>
<organism evidence="1">
    <name type="scientific">Staphylococcus simulans</name>
    <dbReference type="NCBI Taxonomy" id="1286"/>
    <lineage>
        <taxon>Bacteria</taxon>
        <taxon>Bacillati</taxon>
        <taxon>Bacillota</taxon>
        <taxon>Bacilli</taxon>
        <taxon>Bacillales</taxon>
        <taxon>Staphylococcaceae</taxon>
        <taxon>Staphylococcus</taxon>
    </lineage>
</organism>
<accession>A0A6N2ZQS2</accession>